<gene>
    <name evidence="7" type="ORF">EDM58_17775</name>
</gene>
<dbReference type="PIRSF" id="PIRSF006324">
    <property type="entry name" value="LeuE"/>
    <property type="match status" value="1"/>
</dbReference>
<feature type="transmembrane region" description="Helical" evidence="6">
    <location>
        <begin position="149"/>
        <end position="174"/>
    </location>
</feature>
<organism evidence="7 8">
    <name type="scientific">Brevibacillus panacihumi</name>
    <dbReference type="NCBI Taxonomy" id="497735"/>
    <lineage>
        <taxon>Bacteria</taxon>
        <taxon>Bacillati</taxon>
        <taxon>Bacillota</taxon>
        <taxon>Bacilli</taxon>
        <taxon>Bacillales</taxon>
        <taxon>Paenibacillaceae</taxon>
        <taxon>Brevibacillus</taxon>
    </lineage>
</organism>
<dbReference type="EMBL" id="RHHT01000038">
    <property type="protein sequence ID" value="RNB76508.1"/>
    <property type="molecule type" value="Genomic_DNA"/>
</dbReference>
<proteinExistence type="predicted"/>
<feature type="transmembrane region" description="Helical" evidence="6">
    <location>
        <begin position="40"/>
        <end position="64"/>
    </location>
</feature>
<sequence length="207" mass="21966">MDLAHVLSFLTVSILLTLAPGPDILFVIAQSMSNGRKAGIWTALGLASGVIVHTLAAALGITAVLYSSAFAFQLMKYAGAAYLLCLAYQAIREGNSPLAAATVSKQSGFKLYRTGILMNVLNPKVSLFFLAFLPQFITPGTGDEPFQMMVLGVVFMLQAVALFSLVAVCAGLFGNKLLGKPRLGKFVNYGKALLYAAIGIRLVLSEK</sequence>
<dbReference type="InterPro" id="IPR001123">
    <property type="entry name" value="LeuE-type"/>
</dbReference>
<keyword evidence="3 6" id="KW-0812">Transmembrane</keyword>
<comment type="caution">
    <text evidence="7">The sequence shown here is derived from an EMBL/GenBank/DDBJ whole genome shotgun (WGS) entry which is preliminary data.</text>
</comment>
<name>A0A3M8CLK9_9BACL</name>
<evidence type="ECO:0000256" key="2">
    <source>
        <dbReference type="ARBA" id="ARBA00022475"/>
    </source>
</evidence>
<dbReference type="GO" id="GO:0005886">
    <property type="term" value="C:plasma membrane"/>
    <property type="evidence" value="ECO:0007669"/>
    <property type="project" value="UniProtKB-SubCell"/>
</dbReference>
<feature type="transmembrane region" description="Helical" evidence="6">
    <location>
        <begin position="6"/>
        <end position="28"/>
    </location>
</feature>
<dbReference type="Proteomes" id="UP000281915">
    <property type="component" value="Unassembled WGS sequence"/>
</dbReference>
<keyword evidence="5 6" id="KW-0472">Membrane</keyword>
<protein>
    <submittedName>
        <fullName evidence="7">LysE family translocator</fullName>
    </submittedName>
</protein>
<feature type="transmembrane region" description="Helical" evidence="6">
    <location>
        <begin position="111"/>
        <end position="137"/>
    </location>
</feature>
<evidence type="ECO:0000313" key="8">
    <source>
        <dbReference type="Proteomes" id="UP000281915"/>
    </source>
</evidence>
<evidence type="ECO:0000256" key="1">
    <source>
        <dbReference type="ARBA" id="ARBA00004651"/>
    </source>
</evidence>
<comment type="subcellular location">
    <subcellularLocation>
        <location evidence="1">Cell membrane</location>
        <topology evidence="1">Multi-pass membrane protein</topology>
    </subcellularLocation>
</comment>
<keyword evidence="2" id="KW-1003">Cell membrane</keyword>
<dbReference type="AlphaFoldDB" id="A0A3M8CLK9"/>
<evidence type="ECO:0000313" key="7">
    <source>
        <dbReference type="EMBL" id="RNB76508.1"/>
    </source>
</evidence>
<dbReference type="RefSeq" id="WP_122914511.1">
    <property type="nucleotide sequence ID" value="NZ_RHHT01000038.1"/>
</dbReference>
<keyword evidence="4 6" id="KW-1133">Transmembrane helix</keyword>
<evidence type="ECO:0000256" key="5">
    <source>
        <dbReference type="ARBA" id="ARBA00023136"/>
    </source>
</evidence>
<accession>A0A3M8CLK9</accession>
<reference evidence="7 8" key="1">
    <citation type="submission" date="2018-10" db="EMBL/GenBank/DDBJ databases">
        <title>Phylogenomics of Brevibacillus.</title>
        <authorList>
            <person name="Dunlap C."/>
        </authorList>
    </citation>
    <scope>NUCLEOTIDE SEQUENCE [LARGE SCALE GENOMIC DNA]</scope>
    <source>
        <strain evidence="7 8">JCM 15085</strain>
    </source>
</reference>
<evidence type="ECO:0000256" key="3">
    <source>
        <dbReference type="ARBA" id="ARBA00022692"/>
    </source>
</evidence>
<dbReference type="PANTHER" id="PTHR30086:SF20">
    <property type="entry name" value="ARGININE EXPORTER PROTEIN ARGO-RELATED"/>
    <property type="match status" value="1"/>
</dbReference>
<feature type="transmembrane region" description="Helical" evidence="6">
    <location>
        <begin position="186"/>
        <end position="204"/>
    </location>
</feature>
<dbReference type="GO" id="GO:0015171">
    <property type="term" value="F:amino acid transmembrane transporter activity"/>
    <property type="evidence" value="ECO:0007669"/>
    <property type="project" value="TreeGrafter"/>
</dbReference>
<evidence type="ECO:0000256" key="4">
    <source>
        <dbReference type="ARBA" id="ARBA00022989"/>
    </source>
</evidence>
<dbReference type="Pfam" id="PF01810">
    <property type="entry name" value="LysE"/>
    <property type="match status" value="1"/>
</dbReference>
<dbReference type="PANTHER" id="PTHR30086">
    <property type="entry name" value="ARGININE EXPORTER PROTEIN ARGO"/>
    <property type="match status" value="1"/>
</dbReference>
<evidence type="ECO:0000256" key="6">
    <source>
        <dbReference type="SAM" id="Phobius"/>
    </source>
</evidence>